<feature type="transmembrane region" description="Helical" evidence="6">
    <location>
        <begin position="63"/>
        <end position="84"/>
    </location>
</feature>
<dbReference type="AlphaFoldDB" id="A0A9P0ZYC5"/>
<evidence type="ECO:0000256" key="4">
    <source>
        <dbReference type="ARBA" id="ARBA00022989"/>
    </source>
</evidence>
<dbReference type="EMBL" id="CAMAPE010000073">
    <property type="protein sequence ID" value="CAH9116996.1"/>
    <property type="molecule type" value="Genomic_DNA"/>
</dbReference>
<gene>
    <name evidence="7" type="ORF">CEURO_LOCUS21361</name>
</gene>
<dbReference type="InterPro" id="IPR044890">
    <property type="entry name" value="TMEM14_sf"/>
</dbReference>
<dbReference type="PANTHER" id="PTHR12668:SF38">
    <property type="entry name" value="PROTEIN FATTY ACID EXPORT 4, CHLOROPLASTIC"/>
    <property type="match status" value="1"/>
</dbReference>
<evidence type="ECO:0000256" key="1">
    <source>
        <dbReference type="ARBA" id="ARBA00004370"/>
    </source>
</evidence>
<evidence type="ECO:0000313" key="7">
    <source>
        <dbReference type="EMBL" id="CAH9116996.1"/>
    </source>
</evidence>
<protein>
    <submittedName>
        <fullName evidence="7">Uncharacterized protein</fullName>
    </submittedName>
</protein>
<dbReference type="Pfam" id="PF03647">
    <property type="entry name" value="Tmemb_14"/>
    <property type="match status" value="1"/>
</dbReference>
<keyword evidence="4 6" id="KW-1133">Transmembrane helix</keyword>
<evidence type="ECO:0000256" key="2">
    <source>
        <dbReference type="ARBA" id="ARBA00007590"/>
    </source>
</evidence>
<dbReference type="GO" id="GO:0009706">
    <property type="term" value="C:chloroplast inner membrane"/>
    <property type="evidence" value="ECO:0007669"/>
    <property type="project" value="TreeGrafter"/>
</dbReference>
<dbReference type="Proteomes" id="UP001152484">
    <property type="component" value="Unassembled WGS sequence"/>
</dbReference>
<organism evidence="7 8">
    <name type="scientific">Cuscuta europaea</name>
    <name type="common">European dodder</name>
    <dbReference type="NCBI Taxonomy" id="41803"/>
    <lineage>
        <taxon>Eukaryota</taxon>
        <taxon>Viridiplantae</taxon>
        <taxon>Streptophyta</taxon>
        <taxon>Embryophyta</taxon>
        <taxon>Tracheophyta</taxon>
        <taxon>Spermatophyta</taxon>
        <taxon>Magnoliopsida</taxon>
        <taxon>eudicotyledons</taxon>
        <taxon>Gunneridae</taxon>
        <taxon>Pentapetalae</taxon>
        <taxon>asterids</taxon>
        <taxon>lamiids</taxon>
        <taxon>Solanales</taxon>
        <taxon>Convolvulaceae</taxon>
        <taxon>Cuscuteae</taxon>
        <taxon>Cuscuta</taxon>
        <taxon>Cuscuta subgen. Cuscuta</taxon>
    </lineage>
</organism>
<keyword evidence="5 6" id="KW-0472">Membrane</keyword>
<feature type="transmembrane region" description="Helical" evidence="6">
    <location>
        <begin position="120"/>
        <end position="139"/>
    </location>
</feature>
<accession>A0A9P0ZYC5</accession>
<evidence type="ECO:0000256" key="5">
    <source>
        <dbReference type="ARBA" id="ARBA00023136"/>
    </source>
</evidence>
<dbReference type="PANTHER" id="PTHR12668">
    <property type="entry name" value="TRANSMEMBRANE PROTEIN 14, 15"/>
    <property type="match status" value="1"/>
</dbReference>
<sequence length="169" mass="17648">MMGCCSNVSSIFSRTPHFTPLPTRPARFGFSSSIIVSDKLTFPTQKCRRPSGLRCNSQLTTDLAPLTSAAYGTLLLGGGLFAYARSGSKGSLIGGLTGGTLMGTAYFLMQASETQELGDALAFGSALLFSSVFAIRLVASRKLVPAAPLLGVSVGALAVFVLAYVRNKI</sequence>
<reference evidence="7" key="1">
    <citation type="submission" date="2022-07" db="EMBL/GenBank/DDBJ databases">
        <authorList>
            <person name="Macas J."/>
            <person name="Novak P."/>
            <person name="Neumann P."/>
        </authorList>
    </citation>
    <scope>NUCLEOTIDE SEQUENCE</scope>
</reference>
<evidence type="ECO:0000256" key="6">
    <source>
        <dbReference type="SAM" id="Phobius"/>
    </source>
</evidence>
<evidence type="ECO:0000256" key="3">
    <source>
        <dbReference type="ARBA" id="ARBA00022692"/>
    </source>
</evidence>
<proteinExistence type="inferred from homology"/>
<evidence type="ECO:0000313" key="8">
    <source>
        <dbReference type="Proteomes" id="UP001152484"/>
    </source>
</evidence>
<feature type="transmembrane region" description="Helical" evidence="6">
    <location>
        <begin position="90"/>
        <end position="108"/>
    </location>
</feature>
<comment type="subcellular location">
    <subcellularLocation>
        <location evidence="1">Membrane</location>
    </subcellularLocation>
</comment>
<comment type="caution">
    <text evidence="7">The sequence shown here is derived from an EMBL/GenBank/DDBJ whole genome shotgun (WGS) entry which is preliminary data.</text>
</comment>
<feature type="transmembrane region" description="Helical" evidence="6">
    <location>
        <begin position="145"/>
        <end position="165"/>
    </location>
</feature>
<dbReference type="GO" id="GO:0015245">
    <property type="term" value="F:fatty acid transmembrane transporter activity"/>
    <property type="evidence" value="ECO:0007669"/>
    <property type="project" value="TreeGrafter"/>
</dbReference>
<keyword evidence="8" id="KW-1185">Reference proteome</keyword>
<comment type="similarity">
    <text evidence="2">Belongs to the TMEM14 family.</text>
</comment>
<dbReference type="OrthoDB" id="5620at2759"/>
<dbReference type="InterPro" id="IPR005349">
    <property type="entry name" value="TMEM14"/>
</dbReference>
<dbReference type="Gene3D" id="1.10.10.1740">
    <property type="entry name" value="Transmembrane protein 14-like"/>
    <property type="match status" value="1"/>
</dbReference>
<name>A0A9P0ZYC5_CUSEU</name>
<keyword evidence="3 6" id="KW-0812">Transmembrane</keyword>